<dbReference type="Pfam" id="PF06293">
    <property type="entry name" value="Kdo"/>
    <property type="match status" value="1"/>
</dbReference>
<proteinExistence type="predicted"/>
<evidence type="ECO:0000313" key="2">
    <source>
        <dbReference type="Proteomes" id="UP000567179"/>
    </source>
</evidence>
<dbReference type="EMBL" id="JAACJJ010000043">
    <property type="protein sequence ID" value="KAF5315112.1"/>
    <property type="molecule type" value="Genomic_DNA"/>
</dbReference>
<dbReference type="GO" id="GO:0004672">
    <property type="term" value="F:protein kinase activity"/>
    <property type="evidence" value="ECO:0007669"/>
    <property type="project" value="InterPro"/>
</dbReference>
<keyword evidence="2" id="KW-1185">Reference proteome</keyword>
<dbReference type="OrthoDB" id="3261131at2759"/>
<dbReference type="Proteomes" id="UP000567179">
    <property type="component" value="Unassembled WGS sequence"/>
</dbReference>
<reference evidence="1 2" key="1">
    <citation type="journal article" date="2020" name="ISME J.">
        <title>Uncovering the hidden diversity of litter-decomposition mechanisms in mushroom-forming fungi.</title>
        <authorList>
            <person name="Floudas D."/>
            <person name="Bentzer J."/>
            <person name="Ahren D."/>
            <person name="Johansson T."/>
            <person name="Persson P."/>
            <person name="Tunlid A."/>
        </authorList>
    </citation>
    <scope>NUCLEOTIDE SEQUENCE [LARGE SCALE GENOMIC DNA]</scope>
    <source>
        <strain evidence="1 2">CBS 101986</strain>
    </source>
</reference>
<dbReference type="AlphaFoldDB" id="A0A8H5B3K8"/>
<dbReference type="PROSITE" id="PS00109">
    <property type="entry name" value="PROTEIN_KINASE_TYR"/>
    <property type="match status" value="1"/>
</dbReference>
<comment type="caution">
    <text evidence="1">The sequence shown here is derived from an EMBL/GenBank/DDBJ whole genome shotgun (WGS) entry which is preliminary data.</text>
</comment>
<accession>A0A8H5B3K8</accession>
<protein>
    <submittedName>
        <fullName evidence="1">Uncharacterized protein</fullName>
    </submittedName>
</protein>
<dbReference type="SUPFAM" id="SSF56112">
    <property type="entry name" value="Protein kinase-like (PK-like)"/>
    <property type="match status" value="1"/>
</dbReference>
<dbReference type="InterPro" id="IPR011009">
    <property type="entry name" value="Kinase-like_dom_sf"/>
</dbReference>
<gene>
    <name evidence="1" type="ORF">D9619_007039</name>
</gene>
<dbReference type="Gene3D" id="1.10.510.10">
    <property type="entry name" value="Transferase(Phosphotransferase) domain 1"/>
    <property type="match status" value="1"/>
</dbReference>
<dbReference type="InterPro" id="IPR008266">
    <property type="entry name" value="Tyr_kinase_AS"/>
</dbReference>
<name>A0A8H5B3K8_9AGAR</name>
<organism evidence="1 2">
    <name type="scientific">Psilocybe cf. subviscida</name>
    <dbReference type="NCBI Taxonomy" id="2480587"/>
    <lineage>
        <taxon>Eukaryota</taxon>
        <taxon>Fungi</taxon>
        <taxon>Dikarya</taxon>
        <taxon>Basidiomycota</taxon>
        <taxon>Agaricomycotina</taxon>
        <taxon>Agaricomycetes</taxon>
        <taxon>Agaricomycetidae</taxon>
        <taxon>Agaricales</taxon>
        <taxon>Agaricineae</taxon>
        <taxon>Strophariaceae</taxon>
        <taxon>Psilocybe</taxon>
    </lineage>
</organism>
<sequence>MSVWCLIIEHDKTIVATPFKFPCPPGSDIDDLRTQLFAAKPTLAGADAPFFAVYHSATVHPGLTPTELKTVMSEVDLSRASVALNKIVTEVVSGRELLIFQKLIPNRAFLKRSLPPSALNTHERLERSKIAKLAPSDLAKASQYPSIQKNPSERIFDDRPTPDVIVAPISLLYRPFGEFEDIFTSEVPPKDIHVDLRKMEEGVDVLAAAMSRYYNDEASRRIAGIPLLNKLLEYPIRAGDVGKSARSDGHCDVDGMISTIAEWKNGLAGISTFPHAQCVGYVAHSHVASDKVKDLCGRQTLPALAMTFIDDLVQFHAIILLGHQYRIVGLTPALSFSLWATNVVQRKQLYNAFIAASVLQQRIHRDLQSYANPDPDQGQVFLRPGQFFFPSVSKILAYKGDNANEEYIKFIISDHFAGTGEGTFRNRHLYQATLRVARPGYPCGTEILVKFSRRYCMDLHDFCYNKGHAPKVLGFEKLPGGWFAIAMEYLADAEPIACLTPEQRDEVEGLVNDFHVAGFVHGDLRSANILFNESSKNFWLIDFDWGGEVDKVAYPTWFLHEELLNGRQSKDLIIRKADDERILHATLNDLCQLN</sequence>
<evidence type="ECO:0000313" key="1">
    <source>
        <dbReference type="EMBL" id="KAF5315112.1"/>
    </source>
</evidence>